<name>A0A2T4ZGH6_9HYPH</name>
<organism evidence="1 2">
    <name type="scientific">Phreatobacter oligotrophus</name>
    <dbReference type="NCBI Taxonomy" id="1122261"/>
    <lineage>
        <taxon>Bacteria</taxon>
        <taxon>Pseudomonadati</taxon>
        <taxon>Pseudomonadota</taxon>
        <taxon>Alphaproteobacteria</taxon>
        <taxon>Hyphomicrobiales</taxon>
        <taxon>Phreatobacteraceae</taxon>
        <taxon>Phreatobacter</taxon>
    </lineage>
</organism>
<sequence length="274" mass="29200">MPMLEPIGRDTLGEAHALLAQGFPMRSPAFWSEGLERLSAHHAAAGLGPIGQIMRMKGEPAGVMLTIRSRRADGRSVVNLSSWYVDPRFRLLAPRMLTRVLEEPADVFTDLTPSPAVTEMIGRFGFVQRHAGALLVALPVAAFAPGGGARILDGVPEAADAALLAGHRELGCLVLRLVTASGEMPLVVSIASRRGLPVARLIYATDLAAVRAAIGPLARHLLARGLALLEMPADPGDSVPGGWFTRRARPTFFRGAPPAAAVDHAYSEFVFLRI</sequence>
<dbReference type="OrthoDB" id="8209564at2"/>
<dbReference type="RefSeq" id="WP_108174940.1">
    <property type="nucleotide sequence ID" value="NZ_PZZL01000002.1"/>
</dbReference>
<dbReference type="EMBL" id="PZZL01000002">
    <property type="protein sequence ID" value="PTM61015.1"/>
    <property type="molecule type" value="Genomic_DNA"/>
</dbReference>
<keyword evidence="2" id="KW-1185">Reference proteome</keyword>
<accession>A0A2T4ZGH6</accession>
<dbReference type="AlphaFoldDB" id="A0A2T4ZGH6"/>
<evidence type="ECO:0000313" key="1">
    <source>
        <dbReference type="EMBL" id="PTM61015.1"/>
    </source>
</evidence>
<reference evidence="1 2" key="1">
    <citation type="submission" date="2018-04" db="EMBL/GenBank/DDBJ databases">
        <title>Genomic Encyclopedia of Archaeal and Bacterial Type Strains, Phase II (KMG-II): from individual species to whole genera.</title>
        <authorList>
            <person name="Goeker M."/>
        </authorList>
    </citation>
    <scope>NUCLEOTIDE SEQUENCE [LARGE SCALE GENOMIC DNA]</scope>
    <source>
        <strain evidence="1 2">DSM 25521</strain>
    </source>
</reference>
<evidence type="ECO:0008006" key="3">
    <source>
        <dbReference type="Google" id="ProtNLM"/>
    </source>
</evidence>
<dbReference type="Proteomes" id="UP000241808">
    <property type="component" value="Unassembled WGS sequence"/>
</dbReference>
<protein>
    <recommendedName>
        <fullName evidence="3">GNAT family N-acetyltransferase</fullName>
    </recommendedName>
</protein>
<comment type="caution">
    <text evidence="1">The sequence shown here is derived from an EMBL/GenBank/DDBJ whole genome shotgun (WGS) entry which is preliminary data.</text>
</comment>
<proteinExistence type="predicted"/>
<evidence type="ECO:0000313" key="2">
    <source>
        <dbReference type="Proteomes" id="UP000241808"/>
    </source>
</evidence>
<gene>
    <name evidence="1" type="ORF">C8P69_102400</name>
</gene>